<dbReference type="InterPro" id="IPR015421">
    <property type="entry name" value="PyrdxlP-dep_Trfase_major"/>
</dbReference>
<dbReference type="Gene3D" id="1.10.10.10">
    <property type="entry name" value="Winged helix-like DNA-binding domain superfamily/Winged helix DNA-binding domain"/>
    <property type="match status" value="1"/>
</dbReference>
<evidence type="ECO:0000256" key="3">
    <source>
        <dbReference type="ARBA" id="ARBA00023015"/>
    </source>
</evidence>
<keyword evidence="4" id="KW-0238">DNA-binding</keyword>
<sequence length="494" mass="56447">MFPYKNSITIDRKNNRPIYLQLCDQIISFIRAGKLPPSTKLPGSRRLADILGIHRKTMVAAFDELIAQGWIVSIPSKGTFINSELPIISPVNLNSSFDAKSKKQLSGFDFFHNTYIDDTDLSLENDFYLIGDGVPDNRLAPIDEIAKTYRNISKKEYHKKLLGYSSIYGNKELRKTLVTYLNQSRGLDITIDNILITRGSQMGLYLSSQLLLQQGKTIVVGATNYSTADNTFEYSNGKIERIKVDQNGLNTQQLEMICKKKQVDAVYVTSHHHHPTTVTLSAERRMHLLLLAEKYCFAIIEDDYDYDFHYENSPILPLASNDYHGNVIYIGAFSKIIAPAMRIGYLVAPKDFILEAAKLRRIIDRQGDTLLEETLATMIKVGDVQRHCNKVIKIYKQRRDLFCKLLKDKLSDYLSFDIPNGGMAIWVNLDKKYNWEPISVEAKKRKLYISDWKRYDMINSGHNSIRLGFASFNEIEIPIIIDRLHEAILAATTL</sequence>
<keyword evidence="5" id="KW-0804">Transcription</keyword>
<dbReference type="PANTHER" id="PTHR46577:SF1">
    <property type="entry name" value="HTH-TYPE TRANSCRIPTIONAL REGULATORY PROTEIN GABR"/>
    <property type="match status" value="1"/>
</dbReference>
<evidence type="ECO:0000256" key="5">
    <source>
        <dbReference type="ARBA" id="ARBA00023163"/>
    </source>
</evidence>
<dbReference type="InterPro" id="IPR036388">
    <property type="entry name" value="WH-like_DNA-bd_sf"/>
</dbReference>
<evidence type="ECO:0000313" key="7">
    <source>
        <dbReference type="EMBL" id="MFD2593030.1"/>
    </source>
</evidence>
<dbReference type="PANTHER" id="PTHR46577">
    <property type="entry name" value="HTH-TYPE TRANSCRIPTIONAL REGULATORY PROTEIN GABR"/>
    <property type="match status" value="1"/>
</dbReference>
<organism evidence="7 8">
    <name type="scientific">Aquimarina hainanensis</name>
    <dbReference type="NCBI Taxonomy" id="1578017"/>
    <lineage>
        <taxon>Bacteria</taxon>
        <taxon>Pseudomonadati</taxon>
        <taxon>Bacteroidota</taxon>
        <taxon>Flavobacteriia</taxon>
        <taxon>Flavobacteriales</taxon>
        <taxon>Flavobacteriaceae</taxon>
        <taxon>Aquimarina</taxon>
    </lineage>
</organism>
<proteinExistence type="inferred from homology"/>
<keyword evidence="3" id="KW-0805">Transcription regulation</keyword>
<comment type="caution">
    <text evidence="7">The sequence shown here is derived from an EMBL/GenBank/DDBJ whole genome shotgun (WGS) entry which is preliminary data.</text>
</comment>
<dbReference type="CDD" id="cd00609">
    <property type="entry name" value="AAT_like"/>
    <property type="match status" value="1"/>
</dbReference>
<dbReference type="SUPFAM" id="SSF53383">
    <property type="entry name" value="PLP-dependent transferases"/>
    <property type="match status" value="1"/>
</dbReference>
<feature type="domain" description="HTH gntR-type" evidence="6">
    <location>
        <begin position="16"/>
        <end position="84"/>
    </location>
</feature>
<dbReference type="SUPFAM" id="SSF46785">
    <property type="entry name" value="Winged helix' DNA-binding domain"/>
    <property type="match status" value="1"/>
</dbReference>
<dbReference type="CDD" id="cd07377">
    <property type="entry name" value="WHTH_GntR"/>
    <property type="match status" value="1"/>
</dbReference>
<comment type="similarity">
    <text evidence="1">In the C-terminal section; belongs to the class-I pyridoxal-phosphate-dependent aminotransferase family.</text>
</comment>
<dbReference type="Pfam" id="PF00392">
    <property type="entry name" value="GntR"/>
    <property type="match status" value="1"/>
</dbReference>
<dbReference type="Gene3D" id="3.40.640.10">
    <property type="entry name" value="Type I PLP-dependent aspartate aminotransferase-like (Major domain)"/>
    <property type="match status" value="1"/>
</dbReference>
<dbReference type="GO" id="GO:0008483">
    <property type="term" value="F:transaminase activity"/>
    <property type="evidence" value="ECO:0007669"/>
    <property type="project" value="UniProtKB-KW"/>
</dbReference>
<keyword evidence="8" id="KW-1185">Reference proteome</keyword>
<evidence type="ECO:0000256" key="2">
    <source>
        <dbReference type="ARBA" id="ARBA00022898"/>
    </source>
</evidence>
<protein>
    <submittedName>
        <fullName evidence="7">PLP-dependent aminotransferase family protein</fullName>
    </submittedName>
</protein>
<keyword evidence="7" id="KW-0032">Aminotransferase</keyword>
<dbReference type="Proteomes" id="UP001597459">
    <property type="component" value="Unassembled WGS sequence"/>
</dbReference>
<dbReference type="SMART" id="SM00345">
    <property type="entry name" value="HTH_GNTR"/>
    <property type="match status" value="1"/>
</dbReference>
<dbReference type="InterPro" id="IPR004839">
    <property type="entry name" value="Aminotransferase_I/II_large"/>
</dbReference>
<name>A0ABW5NBQ4_9FLAO</name>
<dbReference type="InterPro" id="IPR036390">
    <property type="entry name" value="WH_DNA-bd_sf"/>
</dbReference>
<dbReference type="Pfam" id="PF00155">
    <property type="entry name" value="Aminotran_1_2"/>
    <property type="match status" value="1"/>
</dbReference>
<evidence type="ECO:0000256" key="4">
    <source>
        <dbReference type="ARBA" id="ARBA00023125"/>
    </source>
</evidence>
<dbReference type="EMBL" id="JBHULX010000039">
    <property type="protein sequence ID" value="MFD2593030.1"/>
    <property type="molecule type" value="Genomic_DNA"/>
</dbReference>
<dbReference type="PROSITE" id="PS50949">
    <property type="entry name" value="HTH_GNTR"/>
    <property type="match status" value="1"/>
</dbReference>
<dbReference type="InterPro" id="IPR000524">
    <property type="entry name" value="Tscrpt_reg_HTH_GntR"/>
</dbReference>
<evidence type="ECO:0000259" key="6">
    <source>
        <dbReference type="PROSITE" id="PS50949"/>
    </source>
</evidence>
<dbReference type="InterPro" id="IPR015424">
    <property type="entry name" value="PyrdxlP-dep_Trfase"/>
</dbReference>
<evidence type="ECO:0000313" key="8">
    <source>
        <dbReference type="Proteomes" id="UP001597459"/>
    </source>
</evidence>
<dbReference type="RefSeq" id="WP_378255211.1">
    <property type="nucleotide sequence ID" value="NZ_JBHSJV010000001.1"/>
</dbReference>
<keyword evidence="2" id="KW-0663">Pyridoxal phosphate</keyword>
<evidence type="ECO:0000256" key="1">
    <source>
        <dbReference type="ARBA" id="ARBA00005384"/>
    </source>
</evidence>
<keyword evidence="7" id="KW-0808">Transferase</keyword>
<accession>A0ABW5NBQ4</accession>
<gene>
    <name evidence="7" type="ORF">ACFSTE_19490</name>
</gene>
<reference evidence="8" key="1">
    <citation type="journal article" date="2019" name="Int. J. Syst. Evol. Microbiol.">
        <title>The Global Catalogue of Microorganisms (GCM) 10K type strain sequencing project: providing services to taxonomists for standard genome sequencing and annotation.</title>
        <authorList>
            <consortium name="The Broad Institute Genomics Platform"/>
            <consortium name="The Broad Institute Genome Sequencing Center for Infectious Disease"/>
            <person name="Wu L."/>
            <person name="Ma J."/>
        </authorList>
    </citation>
    <scope>NUCLEOTIDE SEQUENCE [LARGE SCALE GENOMIC DNA]</scope>
    <source>
        <strain evidence="8">KCTC 42423</strain>
    </source>
</reference>
<dbReference type="InterPro" id="IPR051446">
    <property type="entry name" value="HTH_trans_reg/aminotransferase"/>
</dbReference>